<sequence length="26" mass="3116">MKEELMLNLFVLANHKYCLTFTFLPV</sequence>
<accession>A0A2P2QP83</accession>
<organism evidence="1">
    <name type="scientific">Rhizophora mucronata</name>
    <name type="common">Asiatic mangrove</name>
    <dbReference type="NCBI Taxonomy" id="61149"/>
    <lineage>
        <taxon>Eukaryota</taxon>
        <taxon>Viridiplantae</taxon>
        <taxon>Streptophyta</taxon>
        <taxon>Embryophyta</taxon>
        <taxon>Tracheophyta</taxon>
        <taxon>Spermatophyta</taxon>
        <taxon>Magnoliopsida</taxon>
        <taxon>eudicotyledons</taxon>
        <taxon>Gunneridae</taxon>
        <taxon>Pentapetalae</taxon>
        <taxon>rosids</taxon>
        <taxon>fabids</taxon>
        <taxon>Malpighiales</taxon>
        <taxon>Rhizophoraceae</taxon>
        <taxon>Rhizophora</taxon>
    </lineage>
</organism>
<reference evidence="1" key="1">
    <citation type="submission" date="2018-02" db="EMBL/GenBank/DDBJ databases">
        <title>Rhizophora mucronata_Transcriptome.</title>
        <authorList>
            <person name="Meera S.P."/>
            <person name="Sreeshan A."/>
            <person name="Augustine A."/>
        </authorList>
    </citation>
    <scope>NUCLEOTIDE SEQUENCE</scope>
    <source>
        <tissue evidence="1">Leaf</tissue>
    </source>
</reference>
<evidence type="ECO:0000313" key="1">
    <source>
        <dbReference type="EMBL" id="MBX68830.1"/>
    </source>
</evidence>
<dbReference type="EMBL" id="GGEC01088346">
    <property type="protein sequence ID" value="MBX68830.1"/>
    <property type="molecule type" value="Transcribed_RNA"/>
</dbReference>
<name>A0A2P2QP83_RHIMU</name>
<protein>
    <submittedName>
        <fullName evidence="1">Uncharacterized protein</fullName>
    </submittedName>
</protein>
<proteinExistence type="predicted"/>
<dbReference type="AlphaFoldDB" id="A0A2P2QP83"/>